<sequence>MSIANHLPIANGKTSRQSEVFPNIVKCPLEAKLPLVENYCPGSLRSTKALLISLFSAAVLSLGRGTIFSFLSFSGILTLPYPNWFNTSVAFEDLLPLIN</sequence>
<keyword evidence="2" id="KW-1185">Reference proteome</keyword>
<gene>
    <name evidence="1" type="ORF">MRATA1EN1_LOCUS7343</name>
</gene>
<reference evidence="1" key="1">
    <citation type="submission" date="2023-04" db="EMBL/GenBank/DDBJ databases">
        <authorList>
            <consortium name="ELIXIR-Norway"/>
        </authorList>
    </citation>
    <scope>NUCLEOTIDE SEQUENCE [LARGE SCALE GENOMIC DNA]</scope>
</reference>
<proteinExistence type="predicted"/>
<dbReference type="EMBL" id="OX459953">
    <property type="protein sequence ID" value="CAI9158381.1"/>
    <property type="molecule type" value="Genomic_DNA"/>
</dbReference>
<dbReference type="Proteomes" id="UP001176941">
    <property type="component" value="Chromosome 17"/>
</dbReference>
<evidence type="ECO:0000313" key="2">
    <source>
        <dbReference type="Proteomes" id="UP001176941"/>
    </source>
</evidence>
<organism evidence="1 2">
    <name type="scientific">Rangifer tarandus platyrhynchus</name>
    <name type="common">Svalbard reindeer</name>
    <dbReference type="NCBI Taxonomy" id="3082113"/>
    <lineage>
        <taxon>Eukaryota</taxon>
        <taxon>Metazoa</taxon>
        <taxon>Chordata</taxon>
        <taxon>Craniata</taxon>
        <taxon>Vertebrata</taxon>
        <taxon>Euteleostomi</taxon>
        <taxon>Mammalia</taxon>
        <taxon>Eutheria</taxon>
        <taxon>Laurasiatheria</taxon>
        <taxon>Artiodactyla</taxon>
        <taxon>Ruminantia</taxon>
        <taxon>Pecora</taxon>
        <taxon>Cervidae</taxon>
        <taxon>Odocoileinae</taxon>
        <taxon>Rangifer</taxon>
    </lineage>
</organism>
<protein>
    <submittedName>
        <fullName evidence="1">Uncharacterized protein</fullName>
    </submittedName>
</protein>
<name>A0ABN8YB11_RANTA</name>
<evidence type="ECO:0000313" key="1">
    <source>
        <dbReference type="EMBL" id="CAI9158381.1"/>
    </source>
</evidence>
<accession>A0ABN8YB11</accession>